<dbReference type="GO" id="GO:0005737">
    <property type="term" value="C:cytoplasm"/>
    <property type="evidence" value="ECO:0007669"/>
    <property type="project" value="UniProtKB-SubCell"/>
</dbReference>
<dbReference type="EMBL" id="FO203503">
    <property type="protein sequence ID" value="CCK79359.1"/>
    <property type="molecule type" value="Genomic_DNA"/>
</dbReference>
<keyword evidence="2 7" id="KW-0820">tRNA-binding</keyword>
<dbReference type="GO" id="GO:0004045">
    <property type="term" value="F:peptidyl-tRNA hydrolase activity"/>
    <property type="evidence" value="ECO:0007669"/>
    <property type="project" value="UniProtKB-UniRule"/>
</dbReference>
<dbReference type="STRING" id="651182.TOL2_C11960"/>
<evidence type="ECO:0000256" key="1">
    <source>
        <dbReference type="ARBA" id="ARBA00013260"/>
    </source>
</evidence>
<comment type="subunit">
    <text evidence="7">Monomer.</text>
</comment>
<dbReference type="GO" id="GO:0000049">
    <property type="term" value="F:tRNA binding"/>
    <property type="evidence" value="ECO:0007669"/>
    <property type="project" value="UniProtKB-UniRule"/>
</dbReference>
<dbReference type="PANTHER" id="PTHR17224">
    <property type="entry name" value="PEPTIDYL-TRNA HYDROLASE"/>
    <property type="match status" value="1"/>
</dbReference>
<sequence>MSCSKFKIIAGLGNPGKGYAQTRHNIGFLVVEALASKSHLTIDKTRFESHYVKGRIKDQDVFIIKPLTYMNLSGFSIHRFASYYKVGIEDIIIVHDDMDLAFGKIKIVKSRGHGGHNGVRSILEVFGKKDCIRIRVGVGHPGSGKDVTGHVLGGFSPDEIKILDHCIDTASDACLYVLENGVTSAMNLFNTKS</sequence>
<dbReference type="InterPro" id="IPR036416">
    <property type="entry name" value="Pept_tRNA_hydro_sf"/>
</dbReference>
<feature type="binding site" evidence="7">
    <location>
        <position position="69"/>
    </location>
    <ligand>
        <name>tRNA</name>
        <dbReference type="ChEBI" id="CHEBI:17843"/>
    </ligand>
</feature>
<dbReference type="GO" id="GO:0072344">
    <property type="term" value="P:rescue of stalled ribosome"/>
    <property type="evidence" value="ECO:0007669"/>
    <property type="project" value="UniProtKB-UniRule"/>
</dbReference>
<evidence type="ECO:0000256" key="3">
    <source>
        <dbReference type="ARBA" id="ARBA00022801"/>
    </source>
</evidence>
<feature type="site" description="Discriminates between blocked and unblocked aminoacyl-tRNA" evidence="7">
    <location>
        <position position="14"/>
    </location>
</feature>
<dbReference type="EC" id="3.1.1.29" evidence="1 7"/>
<keyword evidence="3 7" id="KW-0378">Hydrolase</keyword>
<keyword evidence="7" id="KW-0963">Cytoplasm</keyword>
<dbReference type="RefSeq" id="WP_014956706.1">
    <property type="nucleotide sequence ID" value="NC_018645.1"/>
</dbReference>
<protein>
    <recommendedName>
        <fullName evidence="6 7">Peptidyl-tRNA hydrolase</fullName>
        <shortName evidence="7">Pth</shortName>
        <ecNumber evidence="1 7">3.1.1.29</ecNumber>
    </recommendedName>
</protein>
<feature type="active site" description="Proton acceptor" evidence="7">
    <location>
        <position position="24"/>
    </location>
</feature>
<gene>
    <name evidence="7 10" type="primary">pth</name>
    <name evidence="10" type="ordered locus">TOL2_C11960</name>
</gene>
<keyword evidence="11" id="KW-1185">Reference proteome</keyword>
<dbReference type="PROSITE" id="PS01196">
    <property type="entry name" value="PEPT_TRNA_HYDROL_2"/>
    <property type="match status" value="1"/>
</dbReference>
<dbReference type="GO" id="GO:0006515">
    <property type="term" value="P:protein quality control for misfolded or incompletely synthesized proteins"/>
    <property type="evidence" value="ECO:0007669"/>
    <property type="project" value="UniProtKB-UniRule"/>
</dbReference>
<comment type="catalytic activity">
    <reaction evidence="7 8">
        <text>an N-acyl-L-alpha-aminoacyl-tRNA + H2O = an N-acyl-L-amino acid + a tRNA + H(+)</text>
        <dbReference type="Rhea" id="RHEA:54448"/>
        <dbReference type="Rhea" id="RHEA-COMP:10123"/>
        <dbReference type="Rhea" id="RHEA-COMP:13883"/>
        <dbReference type="ChEBI" id="CHEBI:15377"/>
        <dbReference type="ChEBI" id="CHEBI:15378"/>
        <dbReference type="ChEBI" id="CHEBI:59874"/>
        <dbReference type="ChEBI" id="CHEBI:78442"/>
        <dbReference type="ChEBI" id="CHEBI:138191"/>
        <dbReference type="EC" id="3.1.1.29"/>
    </reaction>
</comment>
<proteinExistence type="inferred from homology"/>
<dbReference type="InterPro" id="IPR018171">
    <property type="entry name" value="Pept_tRNA_hydro_CS"/>
</dbReference>
<evidence type="ECO:0000256" key="6">
    <source>
        <dbReference type="ARBA" id="ARBA00050038"/>
    </source>
</evidence>
<accession>K0N5M5</accession>
<dbReference type="PATRIC" id="fig|651182.5.peg.1441"/>
<evidence type="ECO:0000256" key="2">
    <source>
        <dbReference type="ARBA" id="ARBA00022555"/>
    </source>
</evidence>
<dbReference type="Proteomes" id="UP000007347">
    <property type="component" value="Chromosome"/>
</dbReference>
<reference evidence="10 11" key="1">
    <citation type="journal article" date="2013" name="Environ. Microbiol.">
        <title>Complete genome, catabolic sub-proteomes and key-metabolites of Desulfobacula toluolica Tol2, a marine, aromatic compound-degrading, sulfate-reducing bacterium.</title>
        <authorList>
            <person name="Wohlbrand L."/>
            <person name="Jacob J.H."/>
            <person name="Kube M."/>
            <person name="Mussmann M."/>
            <person name="Jarling R."/>
            <person name="Beck A."/>
            <person name="Amann R."/>
            <person name="Wilkes H."/>
            <person name="Reinhardt R."/>
            <person name="Rabus R."/>
        </authorList>
    </citation>
    <scope>NUCLEOTIDE SEQUENCE [LARGE SCALE GENOMIC DNA]</scope>
    <source>
        <strain evidence="11">DSM 7467 / Tol2</strain>
    </source>
</reference>
<evidence type="ECO:0000256" key="7">
    <source>
        <dbReference type="HAMAP-Rule" id="MF_00083"/>
    </source>
</evidence>
<organism evidence="10 11">
    <name type="scientific">Desulfobacula toluolica (strain DSM 7467 / Tol2)</name>
    <dbReference type="NCBI Taxonomy" id="651182"/>
    <lineage>
        <taxon>Bacteria</taxon>
        <taxon>Pseudomonadati</taxon>
        <taxon>Thermodesulfobacteriota</taxon>
        <taxon>Desulfobacteria</taxon>
        <taxon>Desulfobacterales</taxon>
        <taxon>Desulfobacteraceae</taxon>
        <taxon>Desulfobacula</taxon>
    </lineage>
</organism>
<dbReference type="Pfam" id="PF01195">
    <property type="entry name" value="Pept_tRNA_hydro"/>
    <property type="match status" value="1"/>
</dbReference>
<comment type="subcellular location">
    <subcellularLocation>
        <location evidence="7">Cytoplasm</location>
    </subcellularLocation>
</comment>
<comment type="function">
    <text evidence="7">Catalyzes the release of premature peptidyl moieties from peptidyl-tRNA molecules trapped in stalled 50S ribosomal subunits, and thus maintains levels of free tRNAs and 50S ribosomes.</text>
</comment>
<dbReference type="SUPFAM" id="SSF53178">
    <property type="entry name" value="Peptidyl-tRNA hydrolase-like"/>
    <property type="match status" value="1"/>
</dbReference>
<evidence type="ECO:0000256" key="4">
    <source>
        <dbReference type="ARBA" id="ARBA00022884"/>
    </source>
</evidence>
<feature type="binding site" evidence="7">
    <location>
        <position position="117"/>
    </location>
    <ligand>
        <name>tRNA</name>
        <dbReference type="ChEBI" id="CHEBI:17843"/>
    </ligand>
</feature>
<feature type="binding site" evidence="7">
    <location>
        <position position="71"/>
    </location>
    <ligand>
        <name>tRNA</name>
        <dbReference type="ChEBI" id="CHEBI:17843"/>
    </ligand>
</feature>
<dbReference type="PANTHER" id="PTHR17224:SF1">
    <property type="entry name" value="PEPTIDYL-TRNA HYDROLASE"/>
    <property type="match status" value="1"/>
</dbReference>
<feature type="binding site" evidence="7">
    <location>
        <position position="19"/>
    </location>
    <ligand>
        <name>tRNA</name>
        <dbReference type="ChEBI" id="CHEBI:17843"/>
    </ligand>
</feature>
<name>K0N5M5_DESTT</name>
<evidence type="ECO:0000256" key="8">
    <source>
        <dbReference type="RuleBase" id="RU000673"/>
    </source>
</evidence>
<evidence type="ECO:0000256" key="5">
    <source>
        <dbReference type="ARBA" id="ARBA00038063"/>
    </source>
</evidence>
<comment type="function">
    <text evidence="7">Hydrolyzes ribosome-free peptidyl-tRNAs (with 1 or more amino acids incorporated), which drop off the ribosome during protein synthesis, or as a result of ribosome stalling.</text>
</comment>
<dbReference type="OrthoDB" id="9800507at2"/>
<evidence type="ECO:0000313" key="10">
    <source>
        <dbReference type="EMBL" id="CCK79359.1"/>
    </source>
</evidence>
<comment type="similarity">
    <text evidence="5 7 9">Belongs to the PTH family.</text>
</comment>
<dbReference type="AlphaFoldDB" id="K0N5M5"/>
<dbReference type="FunFam" id="3.40.50.1470:FF:000001">
    <property type="entry name" value="Peptidyl-tRNA hydrolase"/>
    <property type="match status" value="1"/>
</dbReference>
<feature type="site" description="Stabilizes the basic form of H active site to accept a proton" evidence="7">
    <location>
        <position position="96"/>
    </location>
</feature>
<dbReference type="Gene3D" id="3.40.50.1470">
    <property type="entry name" value="Peptidyl-tRNA hydrolase"/>
    <property type="match status" value="1"/>
</dbReference>
<evidence type="ECO:0000313" key="11">
    <source>
        <dbReference type="Proteomes" id="UP000007347"/>
    </source>
</evidence>
<dbReference type="InterPro" id="IPR001328">
    <property type="entry name" value="Pept_tRNA_hydro"/>
</dbReference>
<keyword evidence="4 7" id="KW-0694">RNA-binding</keyword>
<dbReference type="NCBIfam" id="TIGR00447">
    <property type="entry name" value="pth"/>
    <property type="match status" value="1"/>
</dbReference>
<dbReference type="HAMAP" id="MF_00083">
    <property type="entry name" value="Pept_tRNA_hydro_bact"/>
    <property type="match status" value="1"/>
</dbReference>
<dbReference type="CDD" id="cd00462">
    <property type="entry name" value="PTH"/>
    <property type="match status" value="1"/>
</dbReference>
<dbReference type="HOGENOM" id="CLU_062456_4_1_7"/>
<dbReference type="PROSITE" id="PS01195">
    <property type="entry name" value="PEPT_TRNA_HYDROL_1"/>
    <property type="match status" value="1"/>
</dbReference>
<dbReference type="KEGG" id="dto:TOL2_C11960"/>
<evidence type="ECO:0000256" key="9">
    <source>
        <dbReference type="RuleBase" id="RU004320"/>
    </source>
</evidence>